<reference evidence="1" key="1">
    <citation type="submission" date="2023-02" db="EMBL/GenBank/DDBJ databases">
        <title>Genome of toxic invasive species Heracleum sosnowskyi carries increased number of genes despite the absence of recent whole-genome duplications.</title>
        <authorList>
            <person name="Schelkunov M."/>
            <person name="Shtratnikova V."/>
            <person name="Makarenko M."/>
            <person name="Klepikova A."/>
            <person name="Omelchenko D."/>
            <person name="Novikova G."/>
            <person name="Obukhova E."/>
            <person name="Bogdanov V."/>
            <person name="Penin A."/>
            <person name="Logacheva M."/>
        </authorList>
    </citation>
    <scope>NUCLEOTIDE SEQUENCE</scope>
    <source>
        <strain evidence="1">Hsosn_3</strain>
        <tissue evidence="1">Leaf</tissue>
    </source>
</reference>
<evidence type="ECO:0000313" key="2">
    <source>
        <dbReference type="Proteomes" id="UP001237642"/>
    </source>
</evidence>
<dbReference type="Proteomes" id="UP001237642">
    <property type="component" value="Unassembled WGS sequence"/>
</dbReference>
<dbReference type="AlphaFoldDB" id="A0AAD8N7N2"/>
<proteinExistence type="predicted"/>
<gene>
    <name evidence="1" type="ORF">POM88_009617</name>
</gene>
<organism evidence="1 2">
    <name type="scientific">Heracleum sosnowskyi</name>
    <dbReference type="NCBI Taxonomy" id="360622"/>
    <lineage>
        <taxon>Eukaryota</taxon>
        <taxon>Viridiplantae</taxon>
        <taxon>Streptophyta</taxon>
        <taxon>Embryophyta</taxon>
        <taxon>Tracheophyta</taxon>
        <taxon>Spermatophyta</taxon>
        <taxon>Magnoliopsida</taxon>
        <taxon>eudicotyledons</taxon>
        <taxon>Gunneridae</taxon>
        <taxon>Pentapetalae</taxon>
        <taxon>asterids</taxon>
        <taxon>campanulids</taxon>
        <taxon>Apiales</taxon>
        <taxon>Apiaceae</taxon>
        <taxon>Apioideae</taxon>
        <taxon>apioid superclade</taxon>
        <taxon>Tordylieae</taxon>
        <taxon>Tordyliinae</taxon>
        <taxon>Heracleum</taxon>
    </lineage>
</organism>
<dbReference type="EMBL" id="JAUIZM010000002">
    <property type="protein sequence ID" value="KAK1399754.1"/>
    <property type="molecule type" value="Genomic_DNA"/>
</dbReference>
<name>A0AAD8N7N2_9APIA</name>
<reference evidence="1" key="2">
    <citation type="submission" date="2023-05" db="EMBL/GenBank/DDBJ databases">
        <authorList>
            <person name="Schelkunov M.I."/>
        </authorList>
    </citation>
    <scope>NUCLEOTIDE SEQUENCE</scope>
    <source>
        <strain evidence="1">Hsosn_3</strain>
        <tissue evidence="1">Leaf</tissue>
    </source>
</reference>
<comment type="caution">
    <text evidence="1">The sequence shown here is derived from an EMBL/GenBank/DDBJ whole genome shotgun (WGS) entry which is preliminary data.</text>
</comment>
<protein>
    <submittedName>
        <fullName evidence="1">Uncharacterized protein</fullName>
    </submittedName>
</protein>
<sequence length="167" mass="19917">MLCLIKADVIDHITEYDDDERFFWRELDFSIDALLLVVLFGGVDEDCRFLSSNFVREVTMKRIVRRTSKSNWWNGSEFVVRRTLRICFFGGGGEDCRFLSSNFFREATNEEELCGNIWFVLSRYVDHLSLSLDVIDYITEYDDDDERLFWRKLDVYIHKDDDDEDNS</sequence>
<keyword evidence="2" id="KW-1185">Reference proteome</keyword>
<evidence type="ECO:0000313" key="1">
    <source>
        <dbReference type="EMBL" id="KAK1399754.1"/>
    </source>
</evidence>
<accession>A0AAD8N7N2</accession>